<dbReference type="Proteomes" id="UP000663193">
    <property type="component" value="Chromosome 4"/>
</dbReference>
<accession>A0A7U2HZX4</accession>
<dbReference type="VEuPathDB" id="FungiDB:JI435_075040"/>
<name>A0A7U2HZX4_PHANO</name>
<keyword evidence="3" id="KW-1185">Reference proteome</keyword>
<protein>
    <recommendedName>
        <fullName evidence="1">Heterokaryon incompatibility domain-containing protein</fullName>
    </recommendedName>
</protein>
<evidence type="ECO:0000259" key="1">
    <source>
        <dbReference type="Pfam" id="PF06985"/>
    </source>
</evidence>
<reference evidence="3" key="1">
    <citation type="journal article" date="2021" name="BMC Genomics">
        <title>Chromosome-level genome assembly and manually-curated proteome of model necrotroph Parastagonospora nodorum Sn15 reveals a genome-wide trove of candidate effector homologs, and redundancy of virulence-related functions within an accessory chromosome.</title>
        <authorList>
            <person name="Bertazzoni S."/>
            <person name="Jones D.A.B."/>
            <person name="Phan H.T."/>
            <person name="Tan K.-C."/>
            <person name="Hane J.K."/>
        </authorList>
    </citation>
    <scope>NUCLEOTIDE SEQUENCE [LARGE SCALE GENOMIC DNA]</scope>
    <source>
        <strain evidence="3">SN15 / ATCC MYA-4574 / FGSC 10173)</strain>
    </source>
</reference>
<dbReference type="AlphaFoldDB" id="A0A7U2HZX4"/>
<feature type="domain" description="Heterokaryon incompatibility" evidence="1">
    <location>
        <begin position="222"/>
        <end position="366"/>
    </location>
</feature>
<evidence type="ECO:0000313" key="3">
    <source>
        <dbReference type="Proteomes" id="UP000663193"/>
    </source>
</evidence>
<gene>
    <name evidence="2" type="ORF">JI435_075040</name>
</gene>
<organism evidence="2 3">
    <name type="scientific">Phaeosphaeria nodorum (strain SN15 / ATCC MYA-4574 / FGSC 10173)</name>
    <name type="common">Glume blotch fungus</name>
    <name type="synonym">Parastagonospora nodorum</name>
    <dbReference type="NCBI Taxonomy" id="321614"/>
    <lineage>
        <taxon>Eukaryota</taxon>
        <taxon>Fungi</taxon>
        <taxon>Dikarya</taxon>
        <taxon>Ascomycota</taxon>
        <taxon>Pezizomycotina</taxon>
        <taxon>Dothideomycetes</taxon>
        <taxon>Pleosporomycetidae</taxon>
        <taxon>Pleosporales</taxon>
        <taxon>Pleosporineae</taxon>
        <taxon>Phaeosphaeriaceae</taxon>
        <taxon>Parastagonospora</taxon>
    </lineage>
</organism>
<dbReference type="Pfam" id="PF06985">
    <property type="entry name" value="HET"/>
    <property type="match status" value="1"/>
</dbReference>
<dbReference type="OrthoDB" id="2958217at2759"/>
<dbReference type="PANTHER" id="PTHR33112:SF13">
    <property type="entry name" value="HETEROKARYON INCOMPATIBILITY DOMAIN-CONTAINING PROTEIN"/>
    <property type="match status" value="1"/>
</dbReference>
<proteinExistence type="predicted"/>
<sequence length="711" mass="80889">KSHNHFSVSRSLLPLSSHRDVFEISRPHTVLECSTYSYLPHTAAHTLMDSQTIDLDTIFNDHRCVDAPSKRIPMSVMRRGVEAHCPVCRFISACIDWAVPDFMAYRDADYIHLEPGGVLRILNEQAQSLCCLEPFRPNTSTDYESTDHTGATARILPGTTSSAQTFATIEAWLMKCDLKHVKCAEQSSRTAGNPPKGIRLLEIKRDTLLLIEHVQDLPSTKYACLSHCWGSGEGVVKTFAKNLQAHLSIGVELDSLPLTFKDAVDTCRRLCIDYLWIDSLCIIQDSDEDWRFQAALMADVYENARVTIAAAAAHDPGKGCFQKTHRSCLGQPLPEYPGVCIRCMPERPSESATQWPLQLRGWVFQELCLSPRIIHFGTQEVEWQCRSTYERESRPNLKPYNFPWIVYSPDFFRTPVAKLLHEWHVTVTAYSWRALTFPKDRLPAIAAMATRMQECRPRDRYLAGLWQSSLCFDLMWYTNDQPGGTCDPATIEIMIAQRIEDYSSSDRIGVPSWSWASTPRGVRWWYNATFEMLSNAEVLDISYSIRGPEVSGEIQNAAITLRAPLISLEGIRCADHTITCGSQSSQLSFALNEPQAVTAEHLVYDKFYWDTHGSEKGYPAQQELFFLVIVVNTYPGRCGMEAIVLGQTQQLNTFCRVGTVDLRLKDCWLEMCAWEREGREVWDYPEDRQQVYQKTLISMLENTETRIITLV</sequence>
<dbReference type="EMBL" id="CP069026">
    <property type="protein sequence ID" value="QRC94242.1"/>
    <property type="molecule type" value="Genomic_DNA"/>
</dbReference>
<dbReference type="PANTHER" id="PTHR33112">
    <property type="entry name" value="DOMAIN PROTEIN, PUTATIVE-RELATED"/>
    <property type="match status" value="1"/>
</dbReference>
<dbReference type="InterPro" id="IPR010730">
    <property type="entry name" value="HET"/>
</dbReference>
<evidence type="ECO:0000313" key="2">
    <source>
        <dbReference type="EMBL" id="QRC94242.1"/>
    </source>
</evidence>
<feature type="non-terminal residue" evidence="2">
    <location>
        <position position="1"/>
    </location>
</feature>